<dbReference type="KEGG" id="wso:WSWS_01510"/>
<keyword evidence="2" id="KW-1185">Reference proteome</keyword>
<organism evidence="1 2">
    <name type="scientific">Weissella soli</name>
    <dbReference type="NCBI Taxonomy" id="155866"/>
    <lineage>
        <taxon>Bacteria</taxon>
        <taxon>Bacillati</taxon>
        <taxon>Bacillota</taxon>
        <taxon>Bacilli</taxon>
        <taxon>Lactobacillales</taxon>
        <taxon>Lactobacillaceae</taxon>
        <taxon>Weissella</taxon>
    </lineage>
</organism>
<protein>
    <submittedName>
        <fullName evidence="1">Uncharacterized protein YpuA (DUF1002 family)</fullName>
    </submittedName>
</protein>
<evidence type="ECO:0000313" key="1">
    <source>
        <dbReference type="EMBL" id="RDL01103.1"/>
    </source>
</evidence>
<dbReference type="AlphaFoldDB" id="A0A288QY56"/>
<dbReference type="Pfam" id="PF06207">
    <property type="entry name" value="DUF1002"/>
    <property type="match status" value="1"/>
</dbReference>
<dbReference type="Proteomes" id="UP000254912">
    <property type="component" value="Unassembled WGS sequence"/>
</dbReference>
<comment type="caution">
    <text evidence="1">The sequence shown here is derived from an EMBL/GenBank/DDBJ whole genome shotgun (WGS) entry which is preliminary data.</text>
</comment>
<accession>A0A288QY56</accession>
<evidence type="ECO:0000313" key="2">
    <source>
        <dbReference type="Proteomes" id="UP000254912"/>
    </source>
</evidence>
<reference evidence="1 2" key="1">
    <citation type="submission" date="2018-07" db="EMBL/GenBank/DDBJ databases">
        <title>Genomic Encyclopedia of Type Strains, Phase III (KMG-III): the genomes of soil and plant-associated and newly described type strains.</title>
        <authorList>
            <person name="Whitman W."/>
        </authorList>
    </citation>
    <scope>NUCLEOTIDE SEQUENCE [LARGE SCALE GENOMIC DNA]</scope>
    <source>
        <strain evidence="1 2">CECT 7031</strain>
    </source>
</reference>
<dbReference type="EMBL" id="QRAS01000005">
    <property type="protein sequence ID" value="RDL01103.1"/>
    <property type="molecule type" value="Genomic_DNA"/>
</dbReference>
<sequence>MKLTKGLTALLIIGSLTTAVATTTRVFAADSSSSSTSSTNVQTTALSKSYIVYGAGASNHTEIANVLGATNDYTALTTTGTDASYIGLSGVADSTMISSVSLTPATTGAGTLVNIKDYDGQNNITTVTSQQYAMAATMAGVNDIIINVTSDKSVTGEAALAGVYKALAADGISLNEENTQAANSVLSATSDAIADNSDDKSYPGKLTSAVTDTSADLAEKKQAGTTITLNIIGNTLNTNLEKQGIADQTSDTAKTAIVNSLKLVVNAPISDSKSFVENAQNLADKLKNSTGDLMAKAKDFANSADAKQATNWFVEHVVNPVKIWIQSIFSKN</sequence>
<dbReference type="InterPro" id="IPR009343">
    <property type="entry name" value="DUF1002"/>
</dbReference>
<gene>
    <name evidence="1" type="ORF">DFP99_1574</name>
</gene>
<dbReference type="RefSeq" id="WP_070230671.1">
    <property type="nucleotide sequence ID" value="NZ_BJYO01000007.1"/>
</dbReference>
<proteinExistence type="predicted"/>
<name>A0A288QY56_9LACO</name>
<dbReference type="GeneID" id="94546694"/>